<dbReference type="Proteomes" id="UP000799754">
    <property type="component" value="Unassembled WGS sequence"/>
</dbReference>
<organism evidence="1 2">
    <name type="scientific">Macroventuria anomochaeta</name>
    <dbReference type="NCBI Taxonomy" id="301207"/>
    <lineage>
        <taxon>Eukaryota</taxon>
        <taxon>Fungi</taxon>
        <taxon>Dikarya</taxon>
        <taxon>Ascomycota</taxon>
        <taxon>Pezizomycotina</taxon>
        <taxon>Dothideomycetes</taxon>
        <taxon>Pleosporomycetidae</taxon>
        <taxon>Pleosporales</taxon>
        <taxon>Pleosporineae</taxon>
        <taxon>Didymellaceae</taxon>
        <taxon>Macroventuria</taxon>
    </lineage>
</organism>
<reference evidence="1" key="1">
    <citation type="journal article" date="2020" name="Stud. Mycol.">
        <title>101 Dothideomycetes genomes: a test case for predicting lifestyles and emergence of pathogens.</title>
        <authorList>
            <person name="Haridas S."/>
            <person name="Albert R."/>
            <person name="Binder M."/>
            <person name="Bloem J."/>
            <person name="Labutti K."/>
            <person name="Salamov A."/>
            <person name="Andreopoulos B."/>
            <person name="Baker S."/>
            <person name="Barry K."/>
            <person name="Bills G."/>
            <person name="Bluhm B."/>
            <person name="Cannon C."/>
            <person name="Castanera R."/>
            <person name="Culley D."/>
            <person name="Daum C."/>
            <person name="Ezra D."/>
            <person name="Gonzalez J."/>
            <person name="Henrissat B."/>
            <person name="Kuo A."/>
            <person name="Liang C."/>
            <person name="Lipzen A."/>
            <person name="Lutzoni F."/>
            <person name="Magnuson J."/>
            <person name="Mondo S."/>
            <person name="Nolan M."/>
            <person name="Ohm R."/>
            <person name="Pangilinan J."/>
            <person name="Park H.-J."/>
            <person name="Ramirez L."/>
            <person name="Alfaro M."/>
            <person name="Sun H."/>
            <person name="Tritt A."/>
            <person name="Yoshinaga Y."/>
            <person name="Zwiers L.-H."/>
            <person name="Turgeon B."/>
            <person name="Goodwin S."/>
            <person name="Spatafora J."/>
            <person name="Crous P."/>
            <person name="Grigoriev I."/>
        </authorList>
    </citation>
    <scope>NUCLEOTIDE SEQUENCE</scope>
    <source>
        <strain evidence="1">CBS 525.71</strain>
    </source>
</reference>
<keyword evidence="2" id="KW-1185">Reference proteome</keyword>
<evidence type="ECO:0000313" key="1">
    <source>
        <dbReference type="EMBL" id="KAF2626811.1"/>
    </source>
</evidence>
<gene>
    <name evidence="1" type="ORF">BU25DRAFT_440425</name>
</gene>
<dbReference type="EMBL" id="MU006719">
    <property type="protein sequence ID" value="KAF2626811.1"/>
    <property type="molecule type" value="Genomic_DNA"/>
</dbReference>
<sequence>MSAHNGATMGASTTAPTTTNDDTTNGSATSHIDSAPRATVEKDERRQPSPATTPTRRPEVEELSPVTRPGPSTAAATIISAVPAPTMIITDPIAAAEVLGGFDDHADDRSSSLSELGDASDVESEQPTPRPTATAELNENDSEAETERLEETPRKLMRTVTDTSLASEALYTRTPSKLMHSKTIEHDESAPPTPSDVAEDETMEDADEPQDPLHALSLAAASEAASLELAGKKRKRMSARGTPIDDQDDEPARKRSASAKVAAYNGTTEDIIESSERVDAEEELDHAEERLDDIAREEIDLEERQANLAAEAVSELATVAKHTKPRKGGRRGKRKAEDSTYAYTEALATAETVDGDIEGDDNEEDSAVLDEEVAKKKSAIDELAKIEKKFKLFREKLCDEQIAQYERELEMLKQPNCQHPEYLAMIKCIDDRRAEKIDYERTLLELKQDNLVTITAATRHQMHSQYFQTVRQLREDVLEECNQRVFELQRGRRSLGCDETEYMIKLPEKRSDQIRHQTAYNLEVSILSGVAKYVGFPAAPDISAARPTEIDEDLRAMKIATRPALPAPPPSFRTYNQRTTADEVAAESEFLESTPWANPRHPSHQETRSQQESRFAPGPSRVPSYQTPAGQRRIVDLNAPNGSASTIEANSNPPSSNAHNTNGRIGESESPVMQMKRPPTEYTAYTDTPGSHPRNMGVLGREAYSILSSPAAHHAEPQLHEPPTQRWGVTSGSPAMPPGPPGARAPLTQRSGLGMSVGGGLFGR</sequence>
<accession>A0ACB6RXP6</accession>
<comment type="caution">
    <text evidence="1">The sequence shown here is derived from an EMBL/GenBank/DDBJ whole genome shotgun (WGS) entry which is preliminary data.</text>
</comment>
<proteinExistence type="predicted"/>
<evidence type="ECO:0000313" key="2">
    <source>
        <dbReference type="Proteomes" id="UP000799754"/>
    </source>
</evidence>
<name>A0ACB6RXP6_9PLEO</name>
<protein>
    <submittedName>
        <fullName evidence="1">Uncharacterized protein</fullName>
    </submittedName>
</protein>